<keyword evidence="3" id="KW-1185">Reference proteome</keyword>
<dbReference type="EMBL" id="CAXDID020000076">
    <property type="protein sequence ID" value="CAL6016651.1"/>
    <property type="molecule type" value="Genomic_DNA"/>
</dbReference>
<reference evidence="2 3" key="2">
    <citation type="submission" date="2024-07" db="EMBL/GenBank/DDBJ databases">
        <authorList>
            <person name="Akdeniz Z."/>
        </authorList>
    </citation>
    <scope>NUCLEOTIDE SEQUENCE [LARGE SCALE GENOMIC DNA]</scope>
</reference>
<comment type="caution">
    <text evidence="1">The sequence shown here is derived from an EMBL/GenBank/DDBJ whole genome shotgun (WGS) entry which is preliminary data.</text>
</comment>
<evidence type="ECO:0000313" key="1">
    <source>
        <dbReference type="EMBL" id="CAI9958856.1"/>
    </source>
</evidence>
<proteinExistence type="predicted"/>
<dbReference type="EMBL" id="CATOUU010000909">
    <property type="protein sequence ID" value="CAI9958856.1"/>
    <property type="molecule type" value="Genomic_DNA"/>
</dbReference>
<gene>
    <name evidence="2" type="ORF">HINF_LOCUS25614</name>
    <name evidence="1" type="ORF">HINF_LOCUS46501</name>
</gene>
<sequence>MLLITQERKAQQSSTRSIDDQIIINRCYVRQQEKKAKITIMILQNKKNIKCSNSFMVQSDSQFLINFFLCRLTKMTTTIERELGWRINKEIIPESKDETKEYKWYQSTGCKLVNKAKVQTNEVDSNGVPVKPEDIPGKVWKLNSKNKWCSHVDMSDRNNKPYCNKKDKDYFWNEKVKAWKLANVVYANKDDKYSFVASPVKQEPKVETKVETKEEPKVDDSKLRQQMIEQQIDKYFQMKEQEKIQQAQVQQAPAQQVPVQQAPVQHTKVVFDNPLLNKYM</sequence>
<accession>A0AA86UP21</accession>
<reference evidence="1" key="1">
    <citation type="submission" date="2023-06" db="EMBL/GenBank/DDBJ databases">
        <authorList>
            <person name="Kurt Z."/>
        </authorList>
    </citation>
    <scope>NUCLEOTIDE SEQUENCE</scope>
</reference>
<name>A0AA86UP21_9EUKA</name>
<evidence type="ECO:0000313" key="3">
    <source>
        <dbReference type="Proteomes" id="UP001642409"/>
    </source>
</evidence>
<dbReference type="AlphaFoldDB" id="A0AA86UP21"/>
<dbReference type="Proteomes" id="UP001642409">
    <property type="component" value="Unassembled WGS sequence"/>
</dbReference>
<evidence type="ECO:0000313" key="2">
    <source>
        <dbReference type="EMBL" id="CAL6016651.1"/>
    </source>
</evidence>
<organism evidence="1">
    <name type="scientific">Hexamita inflata</name>
    <dbReference type="NCBI Taxonomy" id="28002"/>
    <lineage>
        <taxon>Eukaryota</taxon>
        <taxon>Metamonada</taxon>
        <taxon>Diplomonadida</taxon>
        <taxon>Hexamitidae</taxon>
        <taxon>Hexamitinae</taxon>
        <taxon>Hexamita</taxon>
    </lineage>
</organism>
<protein>
    <submittedName>
        <fullName evidence="2">Hypothetical_protein</fullName>
    </submittedName>
</protein>